<keyword evidence="3" id="KW-1003">Cell membrane</keyword>
<comment type="caution">
    <text evidence="8">The sequence shown here is derived from an EMBL/GenBank/DDBJ whole genome shotgun (WGS) entry which is preliminary data.</text>
</comment>
<evidence type="ECO:0000256" key="1">
    <source>
        <dbReference type="ARBA" id="ARBA00004193"/>
    </source>
</evidence>
<dbReference type="EMBL" id="VLKW01000014">
    <property type="protein sequence ID" value="TWI42520.1"/>
    <property type="molecule type" value="Genomic_DNA"/>
</dbReference>
<evidence type="ECO:0000256" key="6">
    <source>
        <dbReference type="ARBA" id="ARBA00023288"/>
    </source>
</evidence>
<accession>A0A562PE64</accession>
<keyword evidence="4" id="KW-0732">Signal</keyword>
<comment type="subcellular location">
    <subcellularLocation>
        <location evidence="1">Cell membrane</location>
        <topology evidence="1">Lipid-anchor</topology>
    </subcellularLocation>
</comment>
<keyword evidence="5" id="KW-0472">Membrane</keyword>
<dbReference type="PANTHER" id="PTHR34296">
    <property type="entry name" value="TRANSCRIPTIONAL ACTIVATOR PROTEIN MED"/>
    <property type="match status" value="1"/>
</dbReference>
<sequence>MQWKEHASRLAARGAWLVLLAALLYGLNGIAHSLDTRAGGTRLRVALFVNGTLGDKSFFDAAARGVGTAAAQLPLTARIVEGGTDPSRWQAALTDLADSGDYDVVIAGTFTMVPYVESLAARFPATRFIVYDATVDYARCGCRNVYSMRFRQNEGAYLAGFLAARLMRRGLPGVPAGSGAGIVGGMQFPVIEDFIAGFTGGVRAAAPGLPLQTQYANAFSDPAAGKEIARIQYGRGAGVIFHAAGATGQGVNEAAEEARRYAIGVDMDQYALYQAQHPARAKAIVTSVLKDVDVGLVRALRLTLDGKLAYGQVESLGLKEGGVRLAPHSAVMDALPADLRAELDVQRDAIVAGRVKVPTAFGGAQ</sequence>
<evidence type="ECO:0000256" key="2">
    <source>
        <dbReference type="ARBA" id="ARBA00008610"/>
    </source>
</evidence>
<evidence type="ECO:0000313" key="8">
    <source>
        <dbReference type="EMBL" id="TWI42520.1"/>
    </source>
</evidence>
<dbReference type="Proteomes" id="UP000315112">
    <property type="component" value="Unassembled WGS sequence"/>
</dbReference>
<organism evidence="8 9">
    <name type="scientific">Pseudoduganella flava</name>
    <dbReference type="NCBI Taxonomy" id="871742"/>
    <lineage>
        <taxon>Bacteria</taxon>
        <taxon>Pseudomonadati</taxon>
        <taxon>Pseudomonadota</taxon>
        <taxon>Betaproteobacteria</taxon>
        <taxon>Burkholderiales</taxon>
        <taxon>Oxalobacteraceae</taxon>
        <taxon>Telluria group</taxon>
        <taxon>Pseudoduganella</taxon>
    </lineage>
</organism>
<dbReference type="AlphaFoldDB" id="A0A562PE64"/>
<name>A0A562PE64_9BURK</name>
<dbReference type="InterPro" id="IPR050957">
    <property type="entry name" value="BMP_lipoprotein"/>
</dbReference>
<dbReference type="GO" id="GO:0005886">
    <property type="term" value="C:plasma membrane"/>
    <property type="evidence" value="ECO:0007669"/>
    <property type="project" value="UniProtKB-SubCell"/>
</dbReference>
<dbReference type="Gene3D" id="3.40.50.2300">
    <property type="match status" value="2"/>
</dbReference>
<evidence type="ECO:0000256" key="5">
    <source>
        <dbReference type="ARBA" id="ARBA00023136"/>
    </source>
</evidence>
<dbReference type="SUPFAM" id="SSF53822">
    <property type="entry name" value="Periplasmic binding protein-like I"/>
    <property type="match status" value="1"/>
</dbReference>
<dbReference type="InterPro" id="IPR003760">
    <property type="entry name" value="PnrA-like"/>
</dbReference>
<reference evidence="8 9" key="1">
    <citation type="journal article" date="2015" name="Stand. Genomic Sci.">
        <title>Genomic Encyclopedia of Bacterial and Archaeal Type Strains, Phase III: the genomes of soil and plant-associated and newly described type strains.</title>
        <authorList>
            <person name="Whitman W.B."/>
            <person name="Woyke T."/>
            <person name="Klenk H.P."/>
            <person name="Zhou Y."/>
            <person name="Lilburn T.G."/>
            <person name="Beck B.J."/>
            <person name="De Vos P."/>
            <person name="Vandamme P."/>
            <person name="Eisen J.A."/>
            <person name="Garrity G."/>
            <person name="Hugenholtz P."/>
            <person name="Kyrpides N.C."/>
        </authorList>
    </citation>
    <scope>NUCLEOTIDE SEQUENCE [LARGE SCALE GENOMIC DNA]</scope>
    <source>
        <strain evidence="8 9">CGMCC 1.10685</strain>
    </source>
</reference>
<protein>
    <submittedName>
        <fullName evidence="8">Basic membrane protein A</fullName>
    </submittedName>
</protein>
<dbReference type="Pfam" id="PF02608">
    <property type="entry name" value="Bmp"/>
    <property type="match status" value="1"/>
</dbReference>
<proteinExistence type="inferred from homology"/>
<evidence type="ECO:0000256" key="4">
    <source>
        <dbReference type="ARBA" id="ARBA00022729"/>
    </source>
</evidence>
<keyword evidence="6" id="KW-0449">Lipoprotein</keyword>
<dbReference type="InterPro" id="IPR028082">
    <property type="entry name" value="Peripla_BP_I"/>
</dbReference>
<evidence type="ECO:0000313" key="9">
    <source>
        <dbReference type="Proteomes" id="UP000315112"/>
    </source>
</evidence>
<evidence type="ECO:0000259" key="7">
    <source>
        <dbReference type="Pfam" id="PF02608"/>
    </source>
</evidence>
<dbReference type="RefSeq" id="WP_229419002.1">
    <property type="nucleotide sequence ID" value="NZ_CP046904.1"/>
</dbReference>
<gene>
    <name evidence="8" type="ORF">IP92_05496</name>
</gene>
<comment type="similarity">
    <text evidence="2">Belongs to the BMP lipoprotein family.</text>
</comment>
<evidence type="ECO:0000256" key="3">
    <source>
        <dbReference type="ARBA" id="ARBA00022475"/>
    </source>
</evidence>
<feature type="domain" description="ABC transporter substrate-binding protein PnrA-like" evidence="7">
    <location>
        <begin position="44"/>
        <end position="342"/>
    </location>
</feature>
<dbReference type="PANTHER" id="PTHR34296:SF2">
    <property type="entry name" value="ABC TRANSPORTER GUANOSINE-BINDING PROTEIN NUPN"/>
    <property type="match status" value="1"/>
</dbReference>